<protein>
    <submittedName>
        <fullName evidence="1">Uncharacterized protein</fullName>
    </submittedName>
</protein>
<keyword evidence="2" id="KW-1185">Reference proteome</keyword>
<organism evidence="1">
    <name type="scientific">Oryza glumipatula</name>
    <dbReference type="NCBI Taxonomy" id="40148"/>
    <lineage>
        <taxon>Eukaryota</taxon>
        <taxon>Viridiplantae</taxon>
        <taxon>Streptophyta</taxon>
        <taxon>Embryophyta</taxon>
        <taxon>Tracheophyta</taxon>
        <taxon>Spermatophyta</taxon>
        <taxon>Magnoliopsida</taxon>
        <taxon>Liliopsida</taxon>
        <taxon>Poales</taxon>
        <taxon>Poaceae</taxon>
        <taxon>BOP clade</taxon>
        <taxon>Oryzoideae</taxon>
        <taxon>Oryzeae</taxon>
        <taxon>Oryzinae</taxon>
        <taxon>Oryza</taxon>
    </lineage>
</organism>
<accession>A0A0D9YUM9</accession>
<proteinExistence type="predicted"/>
<evidence type="ECO:0000313" key="2">
    <source>
        <dbReference type="Proteomes" id="UP000026961"/>
    </source>
</evidence>
<dbReference type="Gramene" id="OGLUM02G23660.1">
    <property type="protein sequence ID" value="OGLUM02G23660.1"/>
    <property type="gene ID" value="OGLUM02G23660"/>
</dbReference>
<reference evidence="1" key="2">
    <citation type="submission" date="2018-05" db="EMBL/GenBank/DDBJ databases">
        <title>OgluRS3 (Oryza glumaepatula Reference Sequence Version 3).</title>
        <authorList>
            <person name="Zhang J."/>
            <person name="Kudrna D."/>
            <person name="Lee S."/>
            <person name="Talag J."/>
            <person name="Welchert J."/>
            <person name="Wing R.A."/>
        </authorList>
    </citation>
    <scope>NUCLEOTIDE SEQUENCE [LARGE SCALE GENOMIC DNA]</scope>
</reference>
<name>A0A0D9YUM9_9ORYZ</name>
<dbReference type="Proteomes" id="UP000026961">
    <property type="component" value="Chromosome 2"/>
</dbReference>
<dbReference type="EnsemblPlants" id="OGLUM02G23660.1">
    <property type="protein sequence ID" value="OGLUM02G23660.1"/>
    <property type="gene ID" value="OGLUM02G23660"/>
</dbReference>
<evidence type="ECO:0000313" key="1">
    <source>
        <dbReference type="EnsemblPlants" id="OGLUM02G23660.1"/>
    </source>
</evidence>
<dbReference type="HOGENOM" id="CLU_1392141_0_0_1"/>
<sequence>MFGPYSGGGGVPLPQMDADTYVRTIAAMPPHPLAPPPDSPRTPHTYVGFLPVFGDLPPLTGAVLQEPVPVPPEQRADQPVAVATENSAPTRPQLCAPYDDEVEATLRAMETNPAERPSPYFLETTQGGRMSALVRASMIAFMGEFSRKNKLADGTLQRAAYFLDRYLSSLQNSYNAVATPPDDATTEKPFQPSCRI</sequence>
<dbReference type="STRING" id="40148.A0A0D9YUM9"/>
<dbReference type="AlphaFoldDB" id="A0A0D9YUM9"/>
<dbReference type="InterPro" id="IPR036915">
    <property type="entry name" value="Cyclin-like_sf"/>
</dbReference>
<reference evidence="1" key="1">
    <citation type="submission" date="2015-04" db="UniProtKB">
        <authorList>
            <consortium name="EnsemblPlants"/>
        </authorList>
    </citation>
    <scope>IDENTIFICATION</scope>
</reference>
<dbReference type="SUPFAM" id="SSF47954">
    <property type="entry name" value="Cyclin-like"/>
    <property type="match status" value="1"/>
</dbReference>